<name>A0ABD5NK71_9EURY</name>
<feature type="domain" description="Glycosyltransferase 2-like" evidence="4">
    <location>
        <begin position="4"/>
        <end position="119"/>
    </location>
</feature>
<reference evidence="5 6" key="1">
    <citation type="journal article" date="2019" name="Int. J. Syst. Evol. Microbiol.">
        <title>The Global Catalogue of Microorganisms (GCM) 10K type strain sequencing project: providing services to taxonomists for standard genome sequencing and annotation.</title>
        <authorList>
            <consortium name="The Broad Institute Genomics Platform"/>
            <consortium name="The Broad Institute Genome Sequencing Center for Infectious Disease"/>
            <person name="Wu L."/>
            <person name="Ma J."/>
        </authorList>
    </citation>
    <scope>NUCLEOTIDE SEQUENCE [LARGE SCALE GENOMIC DNA]</scope>
    <source>
        <strain evidence="5 6">IBRC-M 10256</strain>
    </source>
</reference>
<dbReference type="InterPro" id="IPR001173">
    <property type="entry name" value="Glyco_trans_2-like"/>
</dbReference>
<dbReference type="GeneID" id="73904474"/>
<dbReference type="SUPFAM" id="SSF53448">
    <property type="entry name" value="Nucleotide-diphospho-sugar transferases"/>
    <property type="match status" value="1"/>
</dbReference>
<accession>A0ABD5NK71</accession>
<keyword evidence="3 5" id="KW-0808">Transferase</keyword>
<sequence>MKLSVVVSTLNDRERLCDSLDALTADLSGDAEVLVVNGPSTDGTTGAVRDRDDVDVLVEISERSASVSRNAGLDHADGDVVAFLADGSVVTSGWAAGIRTAIDAGADVVTGPVTGRSHPGDSNDGITVAGRSVTPVPETNVAFTVDVVETLDGFDEYLDHGSAVDCAHRIAGAGFDVTWSGDMTTRWNGDPSDEADEWGVRYRSIGYRLAKNYGLRPSVLGRTVGRAALDGFEDARCVLRGETALTRWIRNGSDVTTNALYGIRDGLRARHDEDRRRLNPNGVSSRHDRAVQVYDRR</sequence>
<evidence type="ECO:0000256" key="1">
    <source>
        <dbReference type="ARBA" id="ARBA00006739"/>
    </source>
</evidence>
<evidence type="ECO:0000256" key="3">
    <source>
        <dbReference type="ARBA" id="ARBA00022679"/>
    </source>
</evidence>
<keyword evidence="2 5" id="KW-0328">Glycosyltransferase</keyword>
<dbReference type="PANTHER" id="PTHR43179:SF12">
    <property type="entry name" value="GALACTOFURANOSYLTRANSFERASE GLFT2"/>
    <property type="match status" value="1"/>
</dbReference>
<comment type="caution">
    <text evidence="5">The sequence shown here is derived from an EMBL/GenBank/DDBJ whole genome shotgun (WGS) entry which is preliminary data.</text>
</comment>
<gene>
    <name evidence="5" type="ORF">ACFOUR_03075</name>
</gene>
<organism evidence="5 6">
    <name type="scientific">Halovivax cerinus</name>
    <dbReference type="NCBI Taxonomy" id="1487865"/>
    <lineage>
        <taxon>Archaea</taxon>
        <taxon>Methanobacteriati</taxon>
        <taxon>Methanobacteriota</taxon>
        <taxon>Stenosarchaea group</taxon>
        <taxon>Halobacteria</taxon>
        <taxon>Halobacteriales</taxon>
        <taxon>Natrialbaceae</taxon>
        <taxon>Halovivax</taxon>
    </lineage>
</organism>
<evidence type="ECO:0000313" key="6">
    <source>
        <dbReference type="Proteomes" id="UP001595846"/>
    </source>
</evidence>
<dbReference type="GO" id="GO:0016757">
    <property type="term" value="F:glycosyltransferase activity"/>
    <property type="evidence" value="ECO:0007669"/>
    <property type="project" value="UniProtKB-KW"/>
</dbReference>
<evidence type="ECO:0000256" key="2">
    <source>
        <dbReference type="ARBA" id="ARBA00022676"/>
    </source>
</evidence>
<dbReference type="Proteomes" id="UP001595846">
    <property type="component" value="Unassembled WGS sequence"/>
</dbReference>
<proteinExistence type="inferred from homology"/>
<protein>
    <submittedName>
        <fullName evidence="5">Glycosyltransferase family 2 protein</fullName>
        <ecNumber evidence="5">2.4.-.-</ecNumber>
    </submittedName>
</protein>
<evidence type="ECO:0000313" key="5">
    <source>
        <dbReference type="EMBL" id="MFC3957356.1"/>
    </source>
</evidence>
<dbReference type="RefSeq" id="WP_256531721.1">
    <property type="nucleotide sequence ID" value="NZ_CP101824.1"/>
</dbReference>
<keyword evidence="6" id="KW-1185">Reference proteome</keyword>
<dbReference type="PANTHER" id="PTHR43179">
    <property type="entry name" value="RHAMNOSYLTRANSFERASE WBBL"/>
    <property type="match status" value="1"/>
</dbReference>
<dbReference type="EC" id="2.4.-.-" evidence="5"/>
<dbReference type="EMBL" id="JBHSAQ010000001">
    <property type="protein sequence ID" value="MFC3957356.1"/>
    <property type="molecule type" value="Genomic_DNA"/>
</dbReference>
<dbReference type="AlphaFoldDB" id="A0ABD5NK71"/>
<dbReference type="Pfam" id="PF00535">
    <property type="entry name" value="Glycos_transf_2"/>
    <property type="match status" value="1"/>
</dbReference>
<dbReference type="Gene3D" id="3.90.550.10">
    <property type="entry name" value="Spore Coat Polysaccharide Biosynthesis Protein SpsA, Chain A"/>
    <property type="match status" value="1"/>
</dbReference>
<dbReference type="InterPro" id="IPR029044">
    <property type="entry name" value="Nucleotide-diphossugar_trans"/>
</dbReference>
<evidence type="ECO:0000259" key="4">
    <source>
        <dbReference type="Pfam" id="PF00535"/>
    </source>
</evidence>
<comment type="similarity">
    <text evidence="1">Belongs to the glycosyltransferase 2 family.</text>
</comment>